<keyword evidence="2" id="KW-1185">Reference proteome</keyword>
<dbReference type="EMBL" id="MH684921">
    <property type="protein sequence ID" value="AXN53721.1"/>
    <property type="molecule type" value="Genomic_DNA"/>
</dbReference>
<organism evidence="1 2">
    <name type="scientific">Sphingomonas phage Scott</name>
    <dbReference type="NCBI Taxonomy" id="2282912"/>
    <lineage>
        <taxon>Viruses</taxon>
        <taxon>Duplodnaviria</taxon>
        <taxon>Heunggongvirae</taxon>
        <taxon>Uroviricota</taxon>
        <taxon>Caudoviricetes</taxon>
        <taxon>Autographivirales</taxon>
        <taxon>Autonotataviridae</taxon>
        <taxon>Scottvirus</taxon>
        <taxon>Scottvirus scott</taxon>
    </lineage>
</organism>
<proteinExistence type="predicted"/>
<dbReference type="Proteomes" id="UP000260554">
    <property type="component" value="Segment"/>
</dbReference>
<reference evidence="1 2" key="1">
    <citation type="submission" date="2018-07" db="EMBL/GenBank/DDBJ databases">
        <title>Relating species composition and interactions to biofilm formation in a model drinking water community.</title>
        <authorList>
            <person name="Thompson A."/>
            <person name="English E.L."/>
            <person name="Willsey G."/>
            <person name="Nock A.M."/>
            <person name="Eckstrom K."/>
            <person name="Tighe S.W."/>
            <person name="Bavelock M."/>
            <person name="Cairns B."/>
            <person name="Foote A."/>
            <person name="Schulman H."/>
            <person name="Gupta S."/>
            <person name="Kadouri D."/>
            <person name="Wargo M.J."/>
        </authorList>
    </citation>
    <scope>NUCLEOTIDE SEQUENCE [LARGE SCALE GENOMIC DNA]</scope>
    <source>
        <strain evidence="1">SPS</strain>
    </source>
</reference>
<evidence type="ECO:0000313" key="2">
    <source>
        <dbReference type="Proteomes" id="UP000260554"/>
    </source>
</evidence>
<sequence length="132" mass="14907">MNIFMTSPDPKACALVMDDRRLIKMVLETAQLLSTAFRLQDMGELEELVPVANYYDNVDYCGHSDKTRHLTAGTREPVGELFETSVYLRTLRDMRSTYTSKNPSKSCNWDIHGDNVMMRGAQPVITDPLSAS</sequence>
<gene>
    <name evidence="1" type="ORF">SPS_10</name>
</gene>
<protein>
    <submittedName>
        <fullName evidence="1">Uncharacterized protein</fullName>
    </submittedName>
</protein>
<evidence type="ECO:0000313" key="1">
    <source>
        <dbReference type="EMBL" id="AXN53721.1"/>
    </source>
</evidence>
<name>A0A346FDA7_9CAUD</name>
<accession>A0A346FDA7</accession>